<keyword evidence="1" id="KW-1133">Transmembrane helix</keyword>
<feature type="transmembrane region" description="Helical" evidence="1">
    <location>
        <begin position="116"/>
        <end position="135"/>
    </location>
</feature>
<dbReference type="RefSeq" id="WP_168049583.1">
    <property type="nucleotide sequence ID" value="NZ_JAATJR010000003.1"/>
</dbReference>
<keyword evidence="1" id="KW-0472">Membrane</keyword>
<evidence type="ECO:0000259" key="2">
    <source>
        <dbReference type="Pfam" id="PF07331"/>
    </source>
</evidence>
<accession>A0ABX1EYC7</accession>
<protein>
    <submittedName>
        <fullName evidence="3">Tripartite tricarboxylate transporter TctB family protein</fullName>
    </submittedName>
</protein>
<keyword evidence="4" id="KW-1185">Reference proteome</keyword>
<gene>
    <name evidence="3" type="ORF">HB662_09925</name>
</gene>
<evidence type="ECO:0000256" key="1">
    <source>
        <dbReference type="SAM" id="Phobius"/>
    </source>
</evidence>
<comment type="caution">
    <text evidence="3">The sequence shown here is derived from an EMBL/GenBank/DDBJ whole genome shotgun (WGS) entry which is preliminary data.</text>
</comment>
<dbReference type="Proteomes" id="UP000765160">
    <property type="component" value="Unassembled WGS sequence"/>
</dbReference>
<organism evidence="3 4">
    <name type="scientific">Falsiroseomonas frigidaquae</name>
    <dbReference type="NCBI Taxonomy" id="487318"/>
    <lineage>
        <taxon>Bacteria</taxon>
        <taxon>Pseudomonadati</taxon>
        <taxon>Pseudomonadota</taxon>
        <taxon>Alphaproteobacteria</taxon>
        <taxon>Acetobacterales</taxon>
        <taxon>Roseomonadaceae</taxon>
        <taxon>Falsiroseomonas</taxon>
    </lineage>
</organism>
<keyword evidence="1" id="KW-0812">Transmembrane</keyword>
<dbReference type="InterPro" id="IPR009936">
    <property type="entry name" value="DUF1468"/>
</dbReference>
<evidence type="ECO:0000313" key="4">
    <source>
        <dbReference type="Proteomes" id="UP000765160"/>
    </source>
</evidence>
<name>A0ABX1EYC7_9PROT</name>
<reference evidence="3 4" key="1">
    <citation type="submission" date="2020-03" db="EMBL/GenBank/DDBJ databases">
        <title>Roseomonas selenitidurans sp. nov. isolated from soil.</title>
        <authorList>
            <person name="Liu H."/>
        </authorList>
    </citation>
    <scope>NUCLEOTIDE SEQUENCE [LARGE SCALE GENOMIC DNA]</scope>
    <source>
        <strain evidence="3 4">JCM 15073</strain>
    </source>
</reference>
<evidence type="ECO:0000313" key="3">
    <source>
        <dbReference type="EMBL" id="NKE45097.1"/>
    </source>
</evidence>
<feature type="transmembrane region" description="Helical" evidence="1">
    <location>
        <begin position="147"/>
        <end position="167"/>
    </location>
</feature>
<dbReference type="EMBL" id="JAAVTX010000003">
    <property type="protein sequence ID" value="NKE45097.1"/>
    <property type="molecule type" value="Genomic_DNA"/>
</dbReference>
<proteinExistence type="predicted"/>
<feature type="domain" description="DUF1468" evidence="2">
    <location>
        <begin position="18"/>
        <end position="171"/>
    </location>
</feature>
<sequence length="171" mass="17989">MSGSSDREPLPPRVDLATAAVLLALGLGVMALAWRMPTFVEQSGTGLTAPGIVPGFHATVLAVLSVLLGLRAIRRGALKPGASQSRAWSREDARQLGTAALLGVLYAGVLVGRVPFWMATSLFVFAFTAAFEWPAGPVGRVRRLVEAAVLGLATGGIVTLVFERIFLVRLP</sequence>
<dbReference type="Pfam" id="PF07331">
    <property type="entry name" value="TctB"/>
    <property type="match status" value="1"/>
</dbReference>
<feature type="transmembrane region" description="Helical" evidence="1">
    <location>
        <begin position="16"/>
        <end position="34"/>
    </location>
</feature>
<feature type="transmembrane region" description="Helical" evidence="1">
    <location>
        <begin position="54"/>
        <end position="73"/>
    </location>
</feature>